<protein>
    <submittedName>
        <fullName evidence="2">Uncharacterized protein</fullName>
    </submittedName>
</protein>
<organism evidence="2 3">
    <name type="scientific">Malassezia japonica</name>
    <dbReference type="NCBI Taxonomy" id="223818"/>
    <lineage>
        <taxon>Eukaryota</taxon>
        <taxon>Fungi</taxon>
        <taxon>Dikarya</taxon>
        <taxon>Basidiomycota</taxon>
        <taxon>Ustilaginomycotina</taxon>
        <taxon>Malasseziomycetes</taxon>
        <taxon>Malasseziales</taxon>
        <taxon>Malasseziaceae</taxon>
        <taxon>Malassezia</taxon>
    </lineage>
</organism>
<sequence length="175" mass="18931">MQDSHVRGNLSFSNLKDNHGRPIASTNERDGSPAKAVKFTFASCAAPKGGDDYMGYGNGRPSNGGAFGQIKLASDESQCLTATGLHGKDMHFVLDKCVKEDSKGLLYQFFAYPINGISLGFVGHTKSQKGGNYHQYIASVKGAPLQFDYIGQSEPPEKGSAFINWLPWGYDDQDA</sequence>
<keyword evidence="3" id="KW-1185">Reference proteome</keyword>
<evidence type="ECO:0000313" key="2">
    <source>
        <dbReference type="EMBL" id="WFD38177.1"/>
    </source>
</evidence>
<evidence type="ECO:0000313" key="3">
    <source>
        <dbReference type="Proteomes" id="UP001217754"/>
    </source>
</evidence>
<dbReference type="Proteomes" id="UP001217754">
    <property type="component" value="Chromosome 1"/>
</dbReference>
<accession>A0AAF0F0F3</accession>
<gene>
    <name evidence="2" type="ORF">MJAP1_001125</name>
</gene>
<dbReference type="AlphaFoldDB" id="A0AAF0F0F3"/>
<name>A0AAF0F0F3_9BASI</name>
<feature type="region of interest" description="Disordered" evidence="1">
    <location>
        <begin position="1"/>
        <end position="31"/>
    </location>
</feature>
<proteinExistence type="predicted"/>
<reference evidence="2" key="1">
    <citation type="submission" date="2023-03" db="EMBL/GenBank/DDBJ databases">
        <title>Mating type loci evolution in Malassezia.</title>
        <authorList>
            <person name="Coelho M.A."/>
        </authorList>
    </citation>
    <scope>NUCLEOTIDE SEQUENCE</scope>
    <source>
        <strain evidence="2">CBS 9431</strain>
    </source>
</reference>
<dbReference type="RefSeq" id="XP_060121074.1">
    <property type="nucleotide sequence ID" value="XM_060265091.1"/>
</dbReference>
<dbReference type="EMBL" id="CP119958">
    <property type="protein sequence ID" value="WFD38177.1"/>
    <property type="molecule type" value="Genomic_DNA"/>
</dbReference>
<evidence type="ECO:0000256" key="1">
    <source>
        <dbReference type="SAM" id="MobiDB-lite"/>
    </source>
</evidence>
<dbReference type="GeneID" id="85224774"/>